<keyword evidence="1" id="KW-0472">Membrane</keyword>
<evidence type="ECO:0000256" key="1">
    <source>
        <dbReference type="SAM" id="Phobius"/>
    </source>
</evidence>
<sequence>MKASHGFGLRSWLRALHTPTSTGRSPLVMVLILAVLVPTTALLGFFGFQDISEALTYPGRITGAALVLLGVITLLGAGAVVDYWFHNSFPYSGSVALLGAFAALVANLMLLVETWKDGDSTLYLTLWSLLAAGSVCAVVLVYRARISIPGPRRLAAAVIASAALAAANFGYEHLFQPSQRGAKPLIAMSVGKAVIRSDRKAFAVPVDIKLENHADVGFYMLGTEFHTMGEKVPLSPKDRLHEQWRDDAEQWSKADQELHPLSRREIHQRGQLLAAQPWLSAGQWIEPGEKILTHTVVQLPMDTPYDQLTFYATASFARKDRLGLDTLQRMGYSWTGADVPGWVTQGGRDAVVYRGRVYENNALDDHTRDPRWVTVYWRFGAHGVELMENIARQDDEARVLSAGESRELVTRYGIGRAATGPYELTLWDIKKR</sequence>
<feature type="transmembrane region" description="Helical" evidence="1">
    <location>
        <begin position="154"/>
        <end position="171"/>
    </location>
</feature>
<keyword evidence="1" id="KW-1133">Transmembrane helix</keyword>
<dbReference type="EMBL" id="JBHSOE010000121">
    <property type="protein sequence ID" value="MFC5660880.1"/>
    <property type="molecule type" value="Genomic_DNA"/>
</dbReference>
<reference evidence="3" key="1">
    <citation type="journal article" date="2019" name="Int. J. Syst. Evol. Microbiol.">
        <title>The Global Catalogue of Microorganisms (GCM) 10K type strain sequencing project: providing services to taxonomists for standard genome sequencing and annotation.</title>
        <authorList>
            <consortium name="The Broad Institute Genomics Platform"/>
            <consortium name="The Broad Institute Genome Sequencing Center for Infectious Disease"/>
            <person name="Wu L."/>
            <person name="Ma J."/>
        </authorList>
    </citation>
    <scope>NUCLEOTIDE SEQUENCE [LARGE SCALE GENOMIC DNA]</scope>
    <source>
        <strain evidence="3">KCTC 5701</strain>
    </source>
</reference>
<protein>
    <submittedName>
        <fullName evidence="2">Uncharacterized protein</fullName>
    </submittedName>
</protein>
<feature type="transmembrane region" description="Helical" evidence="1">
    <location>
        <begin position="124"/>
        <end position="142"/>
    </location>
</feature>
<keyword evidence="3" id="KW-1185">Reference proteome</keyword>
<dbReference type="Proteomes" id="UP001596065">
    <property type="component" value="Unassembled WGS sequence"/>
</dbReference>
<evidence type="ECO:0000313" key="3">
    <source>
        <dbReference type="Proteomes" id="UP001596065"/>
    </source>
</evidence>
<keyword evidence="1" id="KW-0812">Transmembrane</keyword>
<evidence type="ECO:0000313" key="2">
    <source>
        <dbReference type="EMBL" id="MFC5660880.1"/>
    </source>
</evidence>
<comment type="caution">
    <text evidence="2">The sequence shown here is derived from an EMBL/GenBank/DDBJ whole genome shotgun (WGS) entry which is preliminary data.</text>
</comment>
<organism evidence="2 3">
    <name type="scientific">Streptomyces nogalater</name>
    <dbReference type="NCBI Taxonomy" id="38314"/>
    <lineage>
        <taxon>Bacteria</taxon>
        <taxon>Bacillati</taxon>
        <taxon>Actinomycetota</taxon>
        <taxon>Actinomycetes</taxon>
        <taxon>Kitasatosporales</taxon>
        <taxon>Streptomycetaceae</taxon>
        <taxon>Streptomyces</taxon>
    </lineage>
</organism>
<feature type="transmembrane region" description="Helical" evidence="1">
    <location>
        <begin position="91"/>
        <end position="112"/>
    </location>
</feature>
<accession>A0ABW0WX50</accession>
<name>A0ABW0WX50_STRNO</name>
<feature type="transmembrane region" description="Helical" evidence="1">
    <location>
        <begin position="61"/>
        <end position="84"/>
    </location>
</feature>
<dbReference type="RefSeq" id="WP_344353252.1">
    <property type="nucleotide sequence ID" value="NZ_BAAASM010000073.1"/>
</dbReference>
<proteinExistence type="predicted"/>
<feature type="transmembrane region" description="Helical" evidence="1">
    <location>
        <begin position="27"/>
        <end position="49"/>
    </location>
</feature>
<gene>
    <name evidence="2" type="ORF">ACFP3J_36175</name>
</gene>